<keyword evidence="4" id="KW-0997">Cell inner membrane</keyword>
<evidence type="ECO:0000256" key="6">
    <source>
        <dbReference type="ARBA" id="ARBA00022927"/>
    </source>
</evidence>
<evidence type="ECO:0000256" key="2">
    <source>
        <dbReference type="ARBA" id="ARBA00022448"/>
    </source>
</evidence>
<evidence type="ECO:0000256" key="8">
    <source>
        <dbReference type="ARBA" id="ARBA00023136"/>
    </source>
</evidence>
<gene>
    <name evidence="11" type="ORF">WOB96_07030</name>
</gene>
<evidence type="ECO:0000313" key="11">
    <source>
        <dbReference type="EMBL" id="MEK8089517.1"/>
    </source>
</evidence>
<feature type="transmembrane region" description="Helical" evidence="9">
    <location>
        <begin position="24"/>
        <end position="46"/>
    </location>
</feature>
<keyword evidence="3" id="KW-1003">Cell membrane</keyword>
<keyword evidence="7 9" id="KW-1133">Transmembrane helix</keyword>
<dbReference type="SUPFAM" id="SSF50156">
    <property type="entry name" value="PDZ domain-like"/>
    <property type="match status" value="1"/>
</dbReference>
<evidence type="ECO:0000256" key="5">
    <source>
        <dbReference type="ARBA" id="ARBA00022692"/>
    </source>
</evidence>
<evidence type="ECO:0000256" key="9">
    <source>
        <dbReference type="SAM" id="Phobius"/>
    </source>
</evidence>
<keyword evidence="12" id="KW-1185">Reference proteome</keyword>
<evidence type="ECO:0000256" key="4">
    <source>
        <dbReference type="ARBA" id="ARBA00022519"/>
    </source>
</evidence>
<proteinExistence type="predicted"/>
<evidence type="ECO:0000256" key="3">
    <source>
        <dbReference type="ARBA" id="ARBA00022475"/>
    </source>
</evidence>
<dbReference type="Proteomes" id="UP001446205">
    <property type="component" value="Unassembled WGS sequence"/>
</dbReference>
<evidence type="ECO:0000256" key="7">
    <source>
        <dbReference type="ARBA" id="ARBA00022989"/>
    </source>
</evidence>
<organism evidence="11 12">
    <name type="scientific">Thermithiobacillus plumbiphilus</name>
    <dbReference type="NCBI Taxonomy" id="1729899"/>
    <lineage>
        <taxon>Bacteria</taxon>
        <taxon>Pseudomonadati</taxon>
        <taxon>Pseudomonadota</taxon>
        <taxon>Acidithiobacillia</taxon>
        <taxon>Acidithiobacillales</taxon>
        <taxon>Thermithiobacillaceae</taxon>
        <taxon>Thermithiobacillus</taxon>
    </lineage>
</organism>
<dbReference type="Gene3D" id="2.30.30.830">
    <property type="match status" value="1"/>
</dbReference>
<feature type="domain" description="Type II secretion system protein GspC N-terminal" evidence="10">
    <location>
        <begin position="33"/>
        <end position="158"/>
    </location>
</feature>
<name>A0ABU9D9J8_9PROT</name>
<comment type="subcellular location">
    <subcellularLocation>
        <location evidence="1">Cell inner membrane</location>
    </subcellularLocation>
</comment>
<dbReference type="InterPro" id="IPR024961">
    <property type="entry name" value="T2SS_GspC_N"/>
</dbReference>
<evidence type="ECO:0000259" key="10">
    <source>
        <dbReference type="Pfam" id="PF11356"/>
    </source>
</evidence>
<accession>A0ABU9D9J8</accession>
<evidence type="ECO:0000256" key="1">
    <source>
        <dbReference type="ARBA" id="ARBA00004533"/>
    </source>
</evidence>
<dbReference type="Gene3D" id="2.30.42.10">
    <property type="match status" value="1"/>
</dbReference>
<comment type="caution">
    <text evidence="11">The sequence shown here is derived from an EMBL/GenBank/DDBJ whole genome shotgun (WGS) entry which is preliminary data.</text>
</comment>
<keyword evidence="5 9" id="KW-0812">Transmembrane</keyword>
<keyword evidence="8 9" id="KW-0472">Membrane</keyword>
<evidence type="ECO:0000313" key="12">
    <source>
        <dbReference type="Proteomes" id="UP001446205"/>
    </source>
</evidence>
<sequence length="270" mass="29019">MSVKTRGLASNHLEGLQTAASTRWGILLIYVALLVALVVLMANWTWRFAELGAAPSKTLPATQDGETGLEDLKVMHLFGKSGPGQGERLPKIARTSLNVKLRGVFTAIGGAEAFAILAIDGKDEVFSAGAQIMPGVVLESVTTDHVRLLNNGIPERLDLGSLGRSLDKMQNTISISANDINALLANAQNVEFELRQPPGGERQLVLAKATSEVEKLGLQNGDVLRTINGIRINNVEDLNRQLLSSAASQEITLSGERNGQSMNLTYKVQR</sequence>
<dbReference type="RefSeq" id="WP_341370574.1">
    <property type="nucleotide sequence ID" value="NZ_JBBPCO010000006.1"/>
</dbReference>
<keyword evidence="2" id="KW-0813">Transport</keyword>
<reference evidence="11 12" key="1">
    <citation type="submission" date="2024-04" db="EMBL/GenBank/DDBJ databases">
        <authorList>
            <person name="Abashina T."/>
            <person name="Shaikin A."/>
        </authorList>
    </citation>
    <scope>NUCLEOTIDE SEQUENCE [LARGE SCALE GENOMIC DNA]</scope>
    <source>
        <strain evidence="11 12">AAFK</strain>
    </source>
</reference>
<dbReference type="Pfam" id="PF11356">
    <property type="entry name" value="T2SSC"/>
    <property type="match status" value="1"/>
</dbReference>
<keyword evidence="6" id="KW-0653">Protein transport</keyword>
<protein>
    <submittedName>
        <fullName evidence="11">Type II secretion system protein N</fullName>
    </submittedName>
</protein>
<dbReference type="EMBL" id="JBBPCO010000006">
    <property type="protein sequence ID" value="MEK8089517.1"/>
    <property type="molecule type" value="Genomic_DNA"/>
</dbReference>
<dbReference type="InterPro" id="IPR036034">
    <property type="entry name" value="PDZ_sf"/>
</dbReference>